<organism evidence="2 3">
    <name type="scientific">Hypocrea jecorina (strain ATCC 56765 / BCRC 32924 / NRRL 11460 / Rut C-30)</name>
    <name type="common">Trichoderma reesei</name>
    <dbReference type="NCBI Taxonomy" id="1344414"/>
    <lineage>
        <taxon>Eukaryota</taxon>
        <taxon>Fungi</taxon>
        <taxon>Dikarya</taxon>
        <taxon>Ascomycota</taxon>
        <taxon>Pezizomycotina</taxon>
        <taxon>Sordariomycetes</taxon>
        <taxon>Hypocreomycetidae</taxon>
        <taxon>Hypocreales</taxon>
        <taxon>Hypocreaceae</taxon>
        <taxon>Trichoderma</taxon>
    </lineage>
</organism>
<feature type="compositionally biased region" description="Low complexity" evidence="1">
    <location>
        <begin position="283"/>
        <end position="298"/>
    </location>
</feature>
<name>A0A024SEX8_HYPJR</name>
<feature type="compositionally biased region" description="Acidic residues" evidence="1">
    <location>
        <begin position="250"/>
        <end position="273"/>
    </location>
</feature>
<proteinExistence type="predicted"/>
<evidence type="ECO:0000313" key="2">
    <source>
        <dbReference type="EMBL" id="ETS03076.1"/>
    </source>
</evidence>
<gene>
    <name evidence="2" type="ORF">M419DRAFT_77065</name>
</gene>
<feature type="region of interest" description="Disordered" evidence="1">
    <location>
        <begin position="1"/>
        <end position="177"/>
    </location>
</feature>
<evidence type="ECO:0000256" key="1">
    <source>
        <dbReference type="SAM" id="MobiDB-lite"/>
    </source>
</evidence>
<dbReference type="OrthoDB" id="10493082at2759"/>
<dbReference type="HOGENOM" id="CLU_711860_0_0_1"/>
<evidence type="ECO:0000313" key="3">
    <source>
        <dbReference type="Proteomes" id="UP000024376"/>
    </source>
</evidence>
<protein>
    <submittedName>
        <fullName evidence="2">Uncharacterized protein</fullName>
    </submittedName>
</protein>
<feature type="region of interest" description="Disordered" evidence="1">
    <location>
        <begin position="245"/>
        <end position="298"/>
    </location>
</feature>
<dbReference type="KEGG" id="trr:M419DRAFT_77065"/>
<dbReference type="AlphaFoldDB" id="A0A024SEX8"/>
<reference evidence="3" key="1">
    <citation type="journal article" date="2013" name="Ind. Biotechnol.">
        <title>Comparative genomics analysis of Trichoderma reesei strains.</title>
        <authorList>
            <person name="Koike H."/>
            <person name="Aerts A."/>
            <person name="LaButti K."/>
            <person name="Grigoriev I.V."/>
            <person name="Baker S.E."/>
        </authorList>
    </citation>
    <scope>NUCLEOTIDE SEQUENCE [LARGE SCALE GENOMIC DNA]</scope>
    <source>
        <strain evidence="3">ATCC 56765 / BCRC 32924 / NRRL 11460 / Rut C-30</strain>
    </source>
</reference>
<sequence length="388" mass="43113">MAPQSDTSQRNKAGQSSNIDQPRRNPRFAQFPKAPLKPSPIQASSYEHILLPPQEEEEKKKKPPGQNGGETRYHERKPGMVRFVRNSHVYPKPAVMKPTIARERKTPAAALVSSSGPHTAEDKARQRRRRVSQQMHTTQRPRGPKKKTFKPQLSIKVPSAATAAAESGQRPSSKQWHRVRSILPAGRVPAARAATVRFPLSRESSPEEQIFPSVPTSMHLCFLCRSTSQSEGGLCRNCEMEYARPPRLYDDDDDDDDGEDEEDKEDEEEEGDEMGGIHYPARSYSSSIHSGSSSVYSSDATPINDEAMMVSPVSVRDAEELILLVSPYSTMGMSCVAEHGIQARYDKGHGETDAGSASPDLYDLDWAEYYFNDEYFAGVKGGWGDSLL</sequence>
<accession>A0A024SEX8</accession>
<dbReference type="EMBL" id="KI911144">
    <property type="protein sequence ID" value="ETS03076.1"/>
    <property type="molecule type" value="Genomic_DNA"/>
</dbReference>
<feature type="compositionally biased region" description="Polar residues" evidence="1">
    <location>
        <begin position="1"/>
        <end position="20"/>
    </location>
</feature>
<dbReference type="Proteomes" id="UP000024376">
    <property type="component" value="Unassembled WGS sequence"/>
</dbReference>